<comment type="caution">
    <text evidence="8">The sequence shown here is derived from an EMBL/GenBank/DDBJ whole genome shotgun (WGS) entry which is preliminary data.</text>
</comment>
<keyword evidence="6 7" id="KW-0472">Membrane</keyword>
<keyword evidence="9" id="KW-1185">Reference proteome</keyword>
<dbReference type="AlphaFoldDB" id="A0A445CDC7"/>
<sequence>MPRFSSTQCLPSNLLQFRDSFKSPVPVAPPPLSSSSRLCHLRKSQLVESSDSSQHRSSLRHLRHLRSTLSSCVVLSLLPPVLAFTTFAATIAAYNSAVSVHFLLPEYFPILRASSLPYQLTAPALALLLIFRTEASYARLVLRFQIMV</sequence>
<dbReference type="STRING" id="3818.A0A445CDC7"/>
<comment type="subcellular location">
    <subcellularLocation>
        <location evidence="1">Membrane</location>
        <topology evidence="1">Multi-pass membrane protein</topology>
    </subcellularLocation>
</comment>
<evidence type="ECO:0000256" key="4">
    <source>
        <dbReference type="ARBA" id="ARBA00022989"/>
    </source>
</evidence>
<evidence type="ECO:0000256" key="5">
    <source>
        <dbReference type="ARBA" id="ARBA00023065"/>
    </source>
</evidence>
<evidence type="ECO:0000256" key="1">
    <source>
        <dbReference type="ARBA" id="ARBA00004141"/>
    </source>
</evidence>
<organism evidence="8 9">
    <name type="scientific">Arachis hypogaea</name>
    <name type="common">Peanut</name>
    <dbReference type="NCBI Taxonomy" id="3818"/>
    <lineage>
        <taxon>Eukaryota</taxon>
        <taxon>Viridiplantae</taxon>
        <taxon>Streptophyta</taxon>
        <taxon>Embryophyta</taxon>
        <taxon>Tracheophyta</taxon>
        <taxon>Spermatophyta</taxon>
        <taxon>Magnoliopsida</taxon>
        <taxon>eudicotyledons</taxon>
        <taxon>Gunneridae</taxon>
        <taxon>Pentapetalae</taxon>
        <taxon>rosids</taxon>
        <taxon>fabids</taxon>
        <taxon>Fabales</taxon>
        <taxon>Fabaceae</taxon>
        <taxon>Papilionoideae</taxon>
        <taxon>50 kb inversion clade</taxon>
        <taxon>dalbergioids sensu lato</taxon>
        <taxon>Dalbergieae</taxon>
        <taxon>Pterocarpus clade</taxon>
        <taxon>Arachis</taxon>
    </lineage>
</organism>
<dbReference type="GO" id="GO:0016020">
    <property type="term" value="C:membrane"/>
    <property type="evidence" value="ECO:0007669"/>
    <property type="project" value="UniProtKB-SubCell"/>
</dbReference>
<dbReference type="GO" id="GO:0005254">
    <property type="term" value="F:chloride channel activity"/>
    <property type="evidence" value="ECO:0007669"/>
    <property type="project" value="InterPro"/>
</dbReference>
<dbReference type="InterPro" id="IPR044669">
    <property type="entry name" value="YneE/VCCN1/2-like"/>
</dbReference>
<accession>A0A445CDC7</accession>
<evidence type="ECO:0000256" key="2">
    <source>
        <dbReference type="ARBA" id="ARBA00022448"/>
    </source>
</evidence>
<evidence type="ECO:0000256" key="7">
    <source>
        <dbReference type="SAM" id="Phobius"/>
    </source>
</evidence>
<dbReference type="EMBL" id="SDMP01000007">
    <property type="protein sequence ID" value="RYR48945.1"/>
    <property type="molecule type" value="Genomic_DNA"/>
</dbReference>
<keyword evidence="4 7" id="KW-1133">Transmembrane helix</keyword>
<feature type="transmembrane region" description="Helical" evidence="7">
    <location>
        <begin position="114"/>
        <end position="131"/>
    </location>
</feature>
<dbReference type="PANTHER" id="PTHR33281">
    <property type="entry name" value="UPF0187 PROTEIN YNEE"/>
    <property type="match status" value="1"/>
</dbReference>
<keyword evidence="5" id="KW-0406">Ion transport</keyword>
<evidence type="ECO:0000256" key="6">
    <source>
        <dbReference type="ARBA" id="ARBA00023136"/>
    </source>
</evidence>
<name>A0A445CDC7_ARAHY</name>
<reference evidence="8 9" key="1">
    <citation type="submission" date="2019-01" db="EMBL/GenBank/DDBJ databases">
        <title>Sequencing of cultivated peanut Arachis hypogaea provides insights into genome evolution and oil improvement.</title>
        <authorList>
            <person name="Chen X."/>
        </authorList>
    </citation>
    <scope>NUCLEOTIDE SEQUENCE [LARGE SCALE GENOMIC DNA]</scope>
    <source>
        <strain evidence="9">cv. Fuhuasheng</strain>
        <tissue evidence="8">Leaves</tissue>
    </source>
</reference>
<keyword evidence="3 7" id="KW-0812">Transmembrane</keyword>
<feature type="transmembrane region" description="Helical" evidence="7">
    <location>
        <begin position="69"/>
        <end position="94"/>
    </location>
</feature>
<proteinExistence type="predicted"/>
<evidence type="ECO:0000313" key="8">
    <source>
        <dbReference type="EMBL" id="RYR48945.1"/>
    </source>
</evidence>
<evidence type="ECO:0000313" key="9">
    <source>
        <dbReference type="Proteomes" id="UP000289738"/>
    </source>
</evidence>
<protein>
    <submittedName>
        <fullName evidence="8">Uncharacterized protein</fullName>
    </submittedName>
</protein>
<dbReference type="Proteomes" id="UP000289738">
    <property type="component" value="Chromosome A07"/>
</dbReference>
<dbReference type="Pfam" id="PF25539">
    <property type="entry name" value="Bestrophin_2"/>
    <property type="match status" value="1"/>
</dbReference>
<evidence type="ECO:0000256" key="3">
    <source>
        <dbReference type="ARBA" id="ARBA00022692"/>
    </source>
</evidence>
<keyword evidence="2" id="KW-0813">Transport</keyword>
<dbReference type="PANTHER" id="PTHR33281:SF1">
    <property type="entry name" value="VOLTAGE-DEPENDENT CHLORIDE CHANNEL 1, CHLOROPLASTIC"/>
    <property type="match status" value="1"/>
</dbReference>
<gene>
    <name evidence="8" type="ORF">Ahy_A07g035084</name>
</gene>